<dbReference type="AlphaFoldDB" id="A0A1X6P3X5"/>
<dbReference type="Proteomes" id="UP000218209">
    <property type="component" value="Unassembled WGS sequence"/>
</dbReference>
<organism evidence="2 3">
    <name type="scientific">Porphyra umbilicalis</name>
    <name type="common">Purple laver</name>
    <name type="synonym">Red alga</name>
    <dbReference type="NCBI Taxonomy" id="2786"/>
    <lineage>
        <taxon>Eukaryota</taxon>
        <taxon>Rhodophyta</taxon>
        <taxon>Bangiophyceae</taxon>
        <taxon>Bangiales</taxon>
        <taxon>Bangiaceae</taxon>
        <taxon>Porphyra</taxon>
    </lineage>
</organism>
<feature type="region of interest" description="Disordered" evidence="1">
    <location>
        <begin position="217"/>
        <end position="262"/>
    </location>
</feature>
<protein>
    <submittedName>
        <fullName evidence="2">Uncharacterized protein</fullName>
    </submittedName>
</protein>
<accession>A0A1X6P3X5</accession>
<feature type="compositionally biased region" description="Gly residues" evidence="1">
    <location>
        <begin position="231"/>
        <end position="252"/>
    </location>
</feature>
<proteinExistence type="predicted"/>
<dbReference type="EMBL" id="KV918907">
    <property type="protein sequence ID" value="OSX75343.1"/>
    <property type="molecule type" value="Genomic_DNA"/>
</dbReference>
<name>A0A1X6P3X5_PORUM</name>
<evidence type="ECO:0000313" key="2">
    <source>
        <dbReference type="EMBL" id="OSX75343.1"/>
    </source>
</evidence>
<evidence type="ECO:0000313" key="3">
    <source>
        <dbReference type="Proteomes" id="UP000218209"/>
    </source>
</evidence>
<gene>
    <name evidence="2" type="ORF">BU14_0240s0021</name>
</gene>
<reference evidence="2 3" key="1">
    <citation type="submission" date="2017-03" db="EMBL/GenBank/DDBJ databases">
        <title>WGS assembly of Porphyra umbilicalis.</title>
        <authorList>
            <person name="Brawley S.H."/>
            <person name="Blouin N.A."/>
            <person name="Ficko-Blean E."/>
            <person name="Wheeler G.L."/>
            <person name="Lohr M."/>
            <person name="Goodson H.V."/>
            <person name="Jenkins J.W."/>
            <person name="Blaby-Haas C.E."/>
            <person name="Helliwell K.E."/>
            <person name="Chan C."/>
            <person name="Marriage T."/>
            <person name="Bhattacharya D."/>
            <person name="Klein A.S."/>
            <person name="Badis Y."/>
            <person name="Brodie J."/>
            <person name="Cao Y."/>
            <person name="Collen J."/>
            <person name="Dittami S.M."/>
            <person name="Gachon C.M."/>
            <person name="Green B.R."/>
            <person name="Karpowicz S."/>
            <person name="Kim J.W."/>
            <person name="Kudahl U."/>
            <person name="Lin S."/>
            <person name="Michel G."/>
            <person name="Mittag M."/>
            <person name="Olson B.J."/>
            <person name="Pangilinan J."/>
            <person name="Peng Y."/>
            <person name="Qiu H."/>
            <person name="Shu S."/>
            <person name="Singer J.T."/>
            <person name="Smith A.G."/>
            <person name="Sprecher B.N."/>
            <person name="Wagner V."/>
            <person name="Wang W."/>
            <person name="Wang Z.-Y."/>
            <person name="Yan J."/>
            <person name="Yarish C."/>
            <person name="Zoeuner-Riek S."/>
            <person name="Zhuang Y."/>
            <person name="Zou Y."/>
            <person name="Lindquist E.A."/>
            <person name="Grimwood J."/>
            <person name="Barry K."/>
            <person name="Rokhsar D.S."/>
            <person name="Schmutz J."/>
            <person name="Stiller J.W."/>
            <person name="Grossman A.R."/>
            <person name="Prochnik S.E."/>
        </authorList>
    </citation>
    <scope>NUCLEOTIDE SEQUENCE [LARGE SCALE GENOMIC DNA]</scope>
    <source>
        <strain evidence="2">4086291</strain>
    </source>
</reference>
<keyword evidence="3" id="KW-1185">Reference proteome</keyword>
<evidence type="ECO:0000256" key="1">
    <source>
        <dbReference type="SAM" id="MobiDB-lite"/>
    </source>
</evidence>
<sequence>MVAALTIAGGAYCAYALYAVTFPMDLLRARARPPASCPTPVSAALTRLGVYASEQEADDAAAAAGVTVPGGVVAGRAMRMKRLPQLLESGSRLVSSDRADGTLLDLVDQDMRHWAAKQRGDGGGTFGANDADDLAAAAAAEAAGGLGDRTTWLSGLGHTRRRVMEDGLRTWAQPLAGGAAGDAAADSLDEMLFDVMTEEEAGAWGASGKQSAWLFDGGEGGGGRSRSTRAGGRGGGTGRGGGGRGRGGGGGRAAAERRRQVTTAMETGVPICAFASVA</sequence>